<dbReference type="OrthoDB" id="2436042at2759"/>
<dbReference type="EMBL" id="JAAAIN010001499">
    <property type="protein sequence ID" value="KAG0302553.1"/>
    <property type="molecule type" value="Genomic_DNA"/>
</dbReference>
<dbReference type="Gene3D" id="3.80.10.10">
    <property type="entry name" value="Ribonuclease Inhibitor"/>
    <property type="match status" value="1"/>
</dbReference>
<keyword evidence="2" id="KW-1185">Reference proteome</keyword>
<proteinExistence type="predicted"/>
<name>A0A9P6QZS3_9FUNG</name>
<evidence type="ECO:0000313" key="1">
    <source>
        <dbReference type="EMBL" id="KAG0302553.1"/>
    </source>
</evidence>
<evidence type="ECO:0000313" key="2">
    <source>
        <dbReference type="Proteomes" id="UP000823405"/>
    </source>
</evidence>
<protein>
    <submittedName>
        <fullName evidence="1">Uncharacterized protein</fullName>
    </submittedName>
</protein>
<sequence length="543" mass="62009">MRWNSESLQQLASYAYYLSSLNTGEGCIPLSLYYSSTVDFLRGKSSAISFPQFNLSQRSVSILPQETLDALCNASCFAAQLLHIVHQSPCLTTLDLGRAIINTDISLTLLSRVLSTIGTLQSLKLWIYSDHINPKKILKALVHSFPGLLKSFSLLYAPNCRALKSETWDKKCIDLEKTVSKQLEPTIERSEALMSMSYWNLIVTGDEYIPAEVLLPLFKLFPELTSMDVPAIDNRDTNYLSSIAFRILEACPKLKHLSKRDIQADEGGRMMFALLQQMKENTLESLQFLQYTEELQSLVWGLEFHNKSVKSVILDDCQSMSAASIAWIFFQCPALEAFKISINYDSEFEIPLNVLVGQEWASTSFKELKLFIKLDEEQEHPGEEDMVFSDPMPRWTTGLERFCRQLGVLTQLRVLNLRVVVEKESRYSDGDYITYKDKTFPGLLTLEDRSNGRMGWLQLLSGLKNLEELHGSFNLDVMLEGFEFGQDEADWVVKHWPKLKFMELFTLPKGTSVSYSQPLLSMMARLPGLKLTSFYIDVHYPWQ</sequence>
<dbReference type="SUPFAM" id="SSF52058">
    <property type="entry name" value="L domain-like"/>
    <property type="match status" value="1"/>
</dbReference>
<accession>A0A9P6QZS3</accession>
<dbReference type="Proteomes" id="UP000823405">
    <property type="component" value="Unassembled WGS sequence"/>
</dbReference>
<organism evidence="1 2">
    <name type="scientific">Linnemannia gamsii</name>
    <dbReference type="NCBI Taxonomy" id="64522"/>
    <lineage>
        <taxon>Eukaryota</taxon>
        <taxon>Fungi</taxon>
        <taxon>Fungi incertae sedis</taxon>
        <taxon>Mucoromycota</taxon>
        <taxon>Mortierellomycotina</taxon>
        <taxon>Mortierellomycetes</taxon>
        <taxon>Mortierellales</taxon>
        <taxon>Mortierellaceae</taxon>
        <taxon>Linnemannia</taxon>
    </lineage>
</organism>
<dbReference type="InterPro" id="IPR032675">
    <property type="entry name" value="LRR_dom_sf"/>
</dbReference>
<gene>
    <name evidence="1" type="ORF">BGZ97_002282</name>
</gene>
<reference evidence="1" key="1">
    <citation type="journal article" date="2020" name="Fungal Divers.">
        <title>Resolving the Mortierellaceae phylogeny through synthesis of multi-gene phylogenetics and phylogenomics.</title>
        <authorList>
            <person name="Vandepol N."/>
            <person name="Liber J."/>
            <person name="Desiro A."/>
            <person name="Na H."/>
            <person name="Kennedy M."/>
            <person name="Barry K."/>
            <person name="Grigoriev I.V."/>
            <person name="Miller A.N."/>
            <person name="O'Donnell K."/>
            <person name="Stajich J.E."/>
            <person name="Bonito G."/>
        </authorList>
    </citation>
    <scope>NUCLEOTIDE SEQUENCE</scope>
    <source>
        <strain evidence="1">NVP60</strain>
    </source>
</reference>
<dbReference type="AlphaFoldDB" id="A0A9P6QZS3"/>
<comment type="caution">
    <text evidence="1">The sequence shown here is derived from an EMBL/GenBank/DDBJ whole genome shotgun (WGS) entry which is preliminary data.</text>
</comment>